<keyword evidence="5" id="KW-0119">Carbohydrate metabolism</keyword>
<evidence type="ECO:0000256" key="8">
    <source>
        <dbReference type="ARBA" id="ARBA00023326"/>
    </source>
</evidence>
<dbReference type="RefSeq" id="XP_033598350.1">
    <property type="nucleotide sequence ID" value="XM_033747245.1"/>
</dbReference>
<dbReference type="Gene3D" id="1.10.287.1170">
    <property type="entry name" value="glycoside hydrolase family 81 endo-[beta] glucanase"/>
    <property type="match status" value="1"/>
</dbReference>
<dbReference type="PROSITE" id="PS52008">
    <property type="entry name" value="GH81"/>
    <property type="match status" value="1"/>
</dbReference>
<evidence type="ECO:0000313" key="12">
    <source>
        <dbReference type="EMBL" id="KAF2755899.1"/>
    </source>
</evidence>
<evidence type="ECO:0000256" key="1">
    <source>
        <dbReference type="ARBA" id="ARBA00000382"/>
    </source>
</evidence>
<dbReference type="GO" id="GO:0071555">
    <property type="term" value="P:cell wall organization"/>
    <property type="evidence" value="ECO:0007669"/>
    <property type="project" value="UniProtKB-KW"/>
</dbReference>
<keyword evidence="9" id="KW-0732">Signal</keyword>
<evidence type="ECO:0000256" key="6">
    <source>
        <dbReference type="ARBA" id="ARBA00023295"/>
    </source>
</evidence>
<comment type="catalytic activity">
    <reaction evidence="1">
        <text>Hydrolysis of (1-&gt;3)-beta-D-glucosidic linkages in (1-&gt;3)-beta-D-glucans.</text>
        <dbReference type="EC" id="3.2.1.39"/>
    </reaction>
</comment>
<feature type="signal peptide" evidence="9">
    <location>
        <begin position="1"/>
        <end position="18"/>
    </location>
</feature>
<dbReference type="GO" id="GO:0009986">
    <property type="term" value="C:cell surface"/>
    <property type="evidence" value="ECO:0007669"/>
    <property type="project" value="TreeGrafter"/>
</dbReference>
<dbReference type="FunFam" id="1.20.5.420:FF:000008">
    <property type="entry name" value="Endo-1,3-beta-glucanase Engl1"/>
    <property type="match status" value="1"/>
</dbReference>
<evidence type="ECO:0000313" key="13">
    <source>
        <dbReference type="Proteomes" id="UP000799437"/>
    </source>
</evidence>
<evidence type="ECO:0000256" key="3">
    <source>
        <dbReference type="ARBA" id="ARBA00012780"/>
    </source>
</evidence>
<dbReference type="Gene3D" id="2.70.98.30">
    <property type="entry name" value="Golgi alpha-mannosidase II, domain 4"/>
    <property type="match status" value="1"/>
</dbReference>
<evidence type="ECO:0000259" key="11">
    <source>
        <dbReference type="Pfam" id="PF17652"/>
    </source>
</evidence>
<dbReference type="Gene3D" id="1.20.5.420">
    <property type="entry name" value="Immunoglobulin FC, subunit C"/>
    <property type="match status" value="1"/>
</dbReference>
<gene>
    <name evidence="12" type="ORF">EJ05DRAFT_502372</name>
</gene>
<evidence type="ECO:0000256" key="4">
    <source>
        <dbReference type="ARBA" id="ARBA00022801"/>
    </source>
</evidence>
<keyword evidence="8" id="KW-0624">Polysaccharide degradation</keyword>
<keyword evidence="4" id="KW-0378">Hydrolase</keyword>
<dbReference type="InterPro" id="IPR005200">
    <property type="entry name" value="Endo-beta-glucanase"/>
</dbReference>
<keyword evidence="13" id="KW-1185">Reference proteome</keyword>
<sequence>MAAFKIMAPLYFAWLVAALPAPVADVLPRAGTFISAPSTTTYDNTLAYYQKATPTAVPERIGTLNIELETKAGNGLPFTLPLIQYTSLEIVSSSIDANYPESTAARSSNIFVPISNDPPPPQIQSREDHPVNGVGIADMSKPISTNKFYANLFLDSQAQSVWTHPYSLRWIKGGSSLKSWGMGVTHIEANQYAFGEGDPAKNFVCPIGINHFIFSAKELGNGTRLTTDTLTAFSVNADLRPWENAEPAISFPMVQGQGFTTAIYKNSKPILESGVFFSSLTFVQTLEGSTPIHKYRLVLNDQSNWLMYATPTGSAGQPPFKLEDSSRISGPDGYNGLIQIAKNNNAEAGEAIYDASAGAYACGAELTGSVDGSTGTYSISWKKGGLTDRTLVMFALPHHVAAFDEGTKSVTTPVQLQTTTKGIATAVKADKITMIEAGLPNTYGFLPWDEGNSKQIRQVAIDAIDNAGSSELSQNMEPQCVLNSMYYSGKGLAKFASIIIAVNDIAKNTQLAASGLVQLKKVFDVFVQNKQPFPLVYDTRWKGLVSSGSYATGDNGVDFGNSLYNDHHFHYGYFIYTAAVIGYLDPLWLTQGTNKAWVNSLLRDYANPSADDQVYAHVRAFDWYNGHSWAKGLFESGDGKDQESTSEDSFATYGMKMWGRIVGDPNMEARGNLQLAVQKRSFNSYFLMANDNKIQPQKFIGNKVTGILFENKIDHTTYFGSNPEYIQGIHMIPLSPVSAYTRPSSFVKEEWDTYFSNGRADKVEGGWKGILYANYALIDPVKSYDFFSSSNFDVGGLDGGASRTWYLALAAGLGGSVA</sequence>
<dbReference type="GO" id="GO:0042973">
    <property type="term" value="F:glucan endo-1,3-beta-D-glucosidase activity"/>
    <property type="evidence" value="ECO:0007669"/>
    <property type="project" value="UniProtKB-EC"/>
</dbReference>
<dbReference type="PANTHER" id="PTHR31983">
    <property type="entry name" value="ENDO-1,3(4)-BETA-GLUCANASE 1"/>
    <property type="match status" value="1"/>
</dbReference>
<dbReference type="Pfam" id="PF17652">
    <property type="entry name" value="Glyco_hydro81C"/>
    <property type="match status" value="1"/>
</dbReference>
<dbReference type="GO" id="GO:0052861">
    <property type="term" value="F:endo-1,3(4)-beta-glucanase activity"/>
    <property type="evidence" value="ECO:0007669"/>
    <property type="project" value="InterPro"/>
</dbReference>
<proteinExistence type="inferred from homology"/>
<dbReference type="GeneID" id="54488299"/>
<feature type="domain" description="Glycosyl hydrolase family 81 N-terminal" evidence="10">
    <location>
        <begin position="129"/>
        <end position="449"/>
    </location>
</feature>
<evidence type="ECO:0000259" key="10">
    <source>
        <dbReference type="Pfam" id="PF03639"/>
    </source>
</evidence>
<dbReference type="OrthoDB" id="4473401at2759"/>
<dbReference type="Proteomes" id="UP000799437">
    <property type="component" value="Unassembled WGS sequence"/>
</dbReference>
<protein>
    <recommendedName>
        <fullName evidence="3">glucan endo-1,3-beta-D-glucosidase</fullName>
        <ecNumber evidence="3">3.2.1.39</ecNumber>
    </recommendedName>
</protein>
<organism evidence="12 13">
    <name type="scientific">Pseudovirgaria hyperparasitica</name>
    <dbReference type="NCBI Taxonomy" id="470096"/>
    <lineage>
        <taxon>Eukaryota</taxon>
        <taxon>Fungi</taxon>
        <taxon>Dikarya</taxon>
        <taxon>Ascomycota</taxon>
        <taxon>Pezizomycotina</taxon>
        <taxon>Dothideomycetes</taxon>
        <taxon>Dothideomycetes incertae sedis</taxon>
        <taxon>Acrospermales</taxon>
        <taxon>Acrospermaceae</taxon>
        <taxon>Pseudovirgaria</taxon>
    </lineage>
</organism>
<name>A0A6A6W194_9PEZI</name>
<dbReference type="PANTHER" id="PTHR31983:SF0">
    <property type="entry name" value="GLUCAN ENDO-1,3-BETA-D-GLUCOSIDASE 2"/>
    <property type="match status" value="1"/>
</dbReference>
<comment type="similarity">
    <text evidence="2">Belongs to the glycosyl hydrolase 81 family.</text>
</comment>
<dbReference type="GO" id="GO:0000272">
    <property type="term" value="P:polysaccharide catabolic process"/>
    <property type="evidence" value="ECO:0007669"/>
    <property type="project" value="UniProtKB-KW"/>
</dbReference>
<evidence type="ECO:0000256" key="7">
    <source>
        <dbReference type="ARBA" id="ARBA00023316"/>
    </source>
</evidence>
<dbReference type="InterPro" id="IPR040720">
    <property type="entry name" value="GH81_C"/>
</dbReference>
<evidence type="ECO:0000256" key="2">
    <source>
        <dbReference type="ARBA" id="ARBA00010730"/>
    </source>
</evidence>
<feature type="chain" id="PRO_5025432821" description="glucan endo-1,3-beta-D-glucosidase" evidence="9">
    <location>
        <begin position="19"/>
        <end position="818"/>
    </location>
</feature>
<evidence type="ECO:0000256" key="5">
    <source>
        <dbReference type="ARBA" id="ARBA00023277"/>
    </source>
</evidence>
<keyword evidence="6" id="KW-0326">Glycosidase</keyword>
<keyword evidence="7" id="KW-0961">Cell wall biogenesis/degradation</keyword>
<reference evidence="12" key="1">
    <citation type="journal article" date="2020" name="Stud. Mycol.">
        <title>101 Dothideomycetes genomes: a test case for predicting lifestyles and emergence of pathogens.</title>
        <authorList>
            <person name="Haridas S."/>
            <person name="Albert R."/>
            <person name="Binder M."/>
            <person name="Bloem J."/>
            <person name="Labutti K."/>
            <person name="Salamov A."/>
            <person name="Andreopoulos B."/>
            <person name="Baker S."/>
            <person name="Barry K."/>
            <person name="Bills G."/>
            <person name="Bluhm B."/>
            <person name="Cannon C."/>
            <person name="Castanera R."/>
            <person name="Culley D."/>
            <person name="Daum C."/>
            <person name="Ezra D."/>
            <person name="Gonzalez J."/>
            <person name="Henrissat B."/>
            <person name="Kuo A."/>
            <person name="Liang C."/>
            <person name="Lipzen A."/>
            <person name="Lutzoni F."/>
            <person name="Magnuson J."/>
            <person name="Mondo S."/>
            <person name="Nolan M."/>
            <person name="Ohm R."/>
            <person name="Pangilinan J."/>
            <person name="Park H.-J."/>
            <person name="Ramirez L."/>
            <person name="Alfaro M."/>
            <person name="Sun H."/>
            <person name="Tritt A."/>
            <person name="Yoshinaga Y."/>
            <person name="Zwiers L.-H."/>
            <person name="Turgeon B."/>
            <person name="Goodwin S."/>
            <person name="Spatafora J."/>
            <person name="Crous P."/>
            <person name="Grigoriev I."/>
        </authorList>
    </citation>
    <scope>NUCLEOTIDE SEQUENCE</scope>
    <source>
        <strain evidence="12">CBS 121739</strain>
    </source>
</reference>
<accession>A0A6A6W194</accession>
<dbReference type="InterPro" id="IPR040451">
    <property type="entry name" value="GH81_N"/>
</dbReference>
<dbReference type="Pfam" id="PF03639">
    <property type="entry name" value="Glyco_hydro_81"/>
    <property type="match status" value="1"/>
</dbReference>
<dbReference type="EC" id="3.2.1.39" evidence="3"/>
<evidence type="ECO:0000256" key="9">
    <source>
        <dbReference type="SAM" id="SignalP"/>
    </source>
</evidence>
<feature type="domain" description="Glycosyl hydrolase family 81 C-terminal" evidence="11">
    <location>
        <begin position="457"/>
        <end position="807"/>
    </location>
</feature>
<dbReference type="AlphaFoldDB" id="A0A6A6W194"/>
<dbReference type="EMBL" id="ML996576">
    <property type="protein sequence ID" value="KAF2755899.1"/>
    <property type="molecule type" value="Genomic_DNA"/>
</dbReference>